<dbReference type="InterPro" id="IPR002758">
    <property type="entry name" value="Cation_antiport_E"/>
</dbReference>
<keyword evidence="6 7" id="KW-0472">Membrane</keyword>
<name>A0A660S9Y5_UNCT6</name>
<comment type="caution">
    <text evidence="8">The sequence shown here is derived from an EMBL/GenBank/DDBJ whole genome shotgun (WGS) entry which is preliminary data.</text>
</comment>
<feature type="transmembrane region" description="Helical" evidence="7">
    <location>
        <begin position="63"/>
        <end position="79"/>
    </location>
</feature>
<evidence type="ECO:0000256" key="2">
    <source>
        <dbReference type="ARBA" id="ARBA00006228"/>
    </source>
</evidence>
<dbReference type="GO" id="GO:0008324">
    <property type="term" value="F:monoatomic cation transmembrane transporter activity"/>
    <property type="evidence" value="ECO:0007669"/>
    <property type="project" value="InterPro"/>
</dbReference>
<evidence type="ECO:0000256" key="6">
    <source>
        <dbReference type="ARBA" id="ARBA00023136"/>
    </source>
</evidence>
<dbReference type="EMBL" id="QNBC01000021">
    <property type="protein sequence ID" value="RKX67376.1"/>
    <property type="molecule type" value="Genomic_DNA"/>
</dbReference>
<evidence type="ECO:0000256" key="1">
    <source>
        <dbReference type="ARBA" id="ARBA00004651"/>
    </source>
</evidence>
<evidence type="ECO:0000313" key="9">
    <source>
        <dbReference type="Proteomes" id="UP000282321"/>
    </source>
</evidence>
<dbReference type="PANTHER" id="PTHR34584">
    <property type="entry name" value="NA(+)/H(+) ANTIPORTER SUBUNIT E1"/>
    <property type="match status" value="1"/>
</dbReference>
<keyword evidence="3" id="KW-1003">Cell membrane</keyword>
<sequence length="168" mass="19059">MNSSNYFSRWFFGFIVLSLLWLAFTFPFSLAELYTGLVVGAFISLFTAKYFEEFGISSFAPSKILGLLIYIPIILWEIIKANIEVAIIVLSPSLPIEPAIITAKTKLKSDIGKMFLANSITLTPGTLTVDIIKDTYFIHCIKIDKTDERYATESIIGKFEKHLRRFVK</sequence>
<accession>A0A660S9Y5</accession>
<evidence type="ECO:0000256" key="5">
    <source>
        <dbReference type="ARBA" id="ARBA00022989"/>
    </source>
</evidence>
<evidence type="ECO:0000256" key="4">
    <source>
        <dbReference type="ARBA" id="ARBA00022692"/>
    </source>
</evidence>
<dbReference type="GO" id="GO:0005886">
    <property type="term" value="C:plasma membrane"/>
    <property type="evidence" value="ECO:0007669"/>
    <property type="project" value="UniProtKB-SubCell"/>
</dbReference>
<dbReference type="PIRSF" id="PIRSF019239">
    <property type="entry name" value="MrpE"/>
    <property type="match status" value="1"/>
</dbReference>
<gene>
    <name evidence="8" type="ORF">DRP44_02555</name>
</gene>
<evidence type="ECO:0000313" key="8">
    <source>
        <dbReference type="EMBL" id="RKX67376.1"/>
    </source>
</evidence>
<protein>
    <submittedName>
        <fullName evidence="8">Na+/H+ antiporter subunit E</fullName>
    </submittedName>
</protein>
<dbReference type="Proteomes" id="UP000282321">
    <property type="component" value="Unassembled WGS sequence"/>
</dbReference>
<feature type="transmembrane region" description="Helical" evidence="7">
    <location>
        <begin position="7"/>
        <end position="27"/>
    </location>
</feature>
<dbReference type="AlphaFoldDB" id="A0A660S9Y5"/>
<evidence type="ECO:0000256" key="3">
    <source>
        <dbReference type="ARBA" id="ARBA00022475"/>
    </source>
</evidence>
<keyword evidence="4 7" id="KW-0812">Transmembrane</keyword>
<reference evidence="8 9" key="1">
    <citation type="submission" date="2018-06" db="EMBL/GenBank/DDBJ databases">
        <title>Extensive metabolic versatility and redundancy in microbially diverse, dynamic hydrothermal sediments.</title>
        <authorList>
            <person name="Dombrowski N."/>
            <person name="Teske A."/>
            <person name="Baker B.J."/>
        </authorList>
    </citation>
    <scope>NUCLEOTIDE SEQUENCE [LARGE SCALE GENOMIC DNA]</scope>
    <source>
        <strain evidence="8">B35_G9</strain>
    </source>
</reference>
<keyword evidence="5 7" id="KW-1133">Transmembrane helix</keyword>
<comment type="similarity">
    <text evidence="2">Belongs to the CPA3 antiporters (TC 2.A.63) subunit E family.</text>
</comment>
<evidence type="ECO:0000256" key="7">
    <source>
        <dbReference type="SAM" id="Phobius"/>
    </source>
</evidence>
<dbReference type="PANTHER" id="PTHR34584:SF1">
    <property type="entry name" value="NA(+)_H(+) ANTIPORTER SUBUNIT E1"/>
    <property type="match status" value="1"/>
</dbReference>
<dbReference type="Pfam" id="PF01899">
    <property type="entry name" value="MNHE"/>
    <property type="match status" value="1"/>
</dbReference>
<comment type="subcellular location">
    <subcellularLocation>
        <location evidence="1">Cell membrane</location>
        <topology evidence="1">Multi-pass membrane protein</topology>
    </subcellularLocation>
</comment>
<proteinExistence type="inferred from homology"/>
<organism evidence="8 9">
    <name type="scientific">candidate division TA06 bacterium</name>
    <dbReference type="NCBI Taxonomy" id="2250710"/>
    <lineage>
        <taxon>Bacteria</taxon>
        <taxon>Bacteria division TA06</taxon>
    </lineage>
</organism>